<dbReference type="InterPro" id="IPR001466">
    <property type="entry name" value="Beta-lactam-related"/>
</dbReference>
<keyword evidence="1" id="KW-0732">Signal</keyword>
<dbReference type="PANTHER" id="PTHR43283">
    <property type="entry name" value="BETA-LACTAMASE-RELATED"/>
    <property type="match status" value="1"/>
</dbReference>
<proteinExistence type="predicted"/>
<name>A0A8S1RL96_9CILI</name>
<organism evidence="3 4">
    <name type="scientific">Paramecium sonneborni</name>
    <dbReference type="NCBI Taxonomy" id="65129"/>
    <lineage>
        <taxon>Eukaryota</taxon>
        <taxon>Sar</taxon>
        <taxon>Alveolata</taxon>
        <taxon>Ciliophora</taxon>
        <taxon>Intramacronucleata</taxon>
        <taxon>Oligohymenophorea</taxon>
        <taxon>Peniculida</taxon>
        <taxon>Parameciidae</taxon>
        <taxon>Paramecium</taxon>
    </lineage>
</organism>
<reference evidence="3" key="1">
    <citation type="submission" date="2021-01" db="EMBL/GenBank/DDBJ databases">
        <authorList>
            <consortium name="Genoscope - CEA"/>
            <person name="William W."/>
        </authorList>
    </citation>
    <scope>NUCLEOTIDE SEQUENCE</scope>
</reference>
<protein>
    <recommendedName>
        <fullName evidence="2">Beta-lactamase-related domain-containing protein</fullName>
    </recommendedName>
</protein>
<evidence type="ECO:0000259" key="2">
    <source>
        <dbReference type="Pfam" id="PF00144"/>
    </source>
</evidence>
<dbReference type="PANTHER" id="PTHR43283:SF3">
    <property type="entry name" value="BETA-LACTAMASE FAMILY PROTEIN (AFU_ORTHOLOGUE AFUA_5G07500)"/>
    <property type="match status" value="1"/>
</dbReference>
<dbReference type="Pfam" id="PF00144">
    <property type="entry name" value="Beta-lactamase"/>
    <property type="match status" value="1"/>
</dbReference>
<evidence type="ECO:0000256" key="1">
    <source>
        <dbReference type="SAM" id="SignalP"/>
    </source>
</evidence>
<dbReference type="EMBL" id="CAJJDN010000181">
    <property type="protein sequence ID" value="CAD8127920.1"/>
    <property type="molecule type" value="Genomic_DNA"/>
</dbReference>
<comment type="caution">
    <text evidence="3">The sequence shown here is derived from an EMBL/GenBank/DDBJ whole genome shotgun (WGS) entry which is preliminary data.</text>
</comment>
<dbReference type="InterPro" id="IPR050789">
    <property type="entry name" value="Diverse_Enzym_Activities"/>
</dbReference>
<accession>A0A8S1RL96</accession>
<evidence type="ECO:0000313" key="3">
    <source>
        <dbReference type="EMBL" id="CAD8127920.1"/>
    </source>
</evidence>
<dbReference type="AlphaFoldDB" id="A0A8S1RL96"/>
<keyword evidence="4" id="KW-1185">Reference proteome</keyword>
<dbReference type="Proteomes" id="UP000692954">
    <property type="component" value="Unassembled WGS sequence"/>
</dbReference>
<sequence>MKFLSLIITVLLIISGSCATKDEIISEINDKLDIMDNKMSILIQGADGSIYMKEHLSSTGTQPYDDNTTIHIASGCKWIAMATIMKLVELQLLSLDTKVTDIYPDFKDSNPTMTLKNLMTHTSGYKLADDWVFDLNISLQESVLGIANGGKYAASNVYFPGGTKVGYSDIGMQIAGGMAEKVSERTFHELFNQYIATPMGMKNATFTAFDGDKGNNIAIADGLLISMNDYSNFLRMLLNQGSFEGKQILLASTVQLMLQDYTGDLPVSEEVMKDDVVQEVEDSYSFAIGAWIFGIDSNNKPSIYSSPGIHGFQNWIDVENKYLCILFIRTDTENEPDITDLTESLKPKILDFYLTESGNYSQFIALGILIVFAIMF</sequence>
<feature type="chain" id="PRO_5035930831" description="Beta-lactamase-related domain-containing protein" evidence="1">
    <location>
        <begin position="20"/>
        <end position="376"/>
    </location>
</feature>
<feature type="signal peptide" evidence="1">
    <location>
        <begin position="1"/>
        <end position="19"/>
    </location>
</feature>
<feature type="domain" description="Beta-lactamase-related" evidence="2">
    <location>
        <begin position="57"/>
        <end position="341"/>
    </location>
</feature>
<evidence type="ECO:0000313" key="4">
    <source>
        <dbReference type="Proteomes" id="UP000692954"/>
    </source>
</evidence>
<dbReference type="PROSITE" id="PS51257">
    <property type="entry name" value="PROKAR_LIPOPROTEIN"/>
    <property type="match status" value="1"/>
</dbReference>
<gene>
    <name evidence="3" type="ORF">PSON_ATCC_30995.1.T1810047</name>
</gene>
<dbReference type="OrthoDB" id="5946976at2759"/>